<dbReference type="InterPro" id="IPR025558">
    <property type="entry name" value="DUF4283"/>
</dbReference>
<reference evidence="3" key="1">
    <citation type="journal article" date="2023" name="Nat. Commun.">
        <title>Diploid and tetraploid genomes of Acorus and the evolution of monocots.</title>
        <authorList>
            <person name="Ma L."/>
            <person name="Liu K.W."/>
            <person name="Li Z."/>
            <person name="Hsiao Y.Y."/>
            <person name="Qi Y."/>
            <person name="Fu T."/>
            <person name="Tang G.D."/>
            <person name="Zhang D."/>
            <person name="Sun W.H."/>
            <person name="Liu D.K."/>
            <person name="Li Y."/>
            <person name="Chen G.Z."/>
            <person name="Liu X.D."/>
            <person name="Liao X.Y."/>
            <person name="Jiang Y.T."/>
            <person name="Yu X."/>
            <person name="Hao Y."/>
            <person name="Huang J."/>
            <person name="Zhao X.W."/>
            <person name="Ke S."/>
            <person name="Chen Y.Y."/>
            <person name="Wu W.L."/>
            <person name="Hsu J.L."/>
            <person name="Lin Y.F."/>
            <person name="Huang M.D."/>
            <person name="Li C.Y."/>
            <person name="Huang L."/>
            <person name="Wang Z.W."/>
            <person name="Zhao X."/>
            <person name="Zhong W.Y."/>
            <person name="Peng D.H."/>
            <person name="Ahmad S."/>
            <person name="Lan S."/>
            <person name="Zhang J.S."/>
            <person name="Tsai W.C."/>
            <person name="Van de Peer Y."/>
            <person name="Liu Z.J."/>
        </authorList>
    </citation>
    <scope>NUCLEOTIDE SEQUENCE</scope>
    <source>
        <strain evidence="3">CP</strain>
    </source>
</reference>
<feature type="compositionally biased region" description="Polar residues" evidence="1">
    <location>
        <begin position="374"/>
        <end position="385"/>
    </location>
</feature>
<gene>
    <name evidence="3" type="ORF">QJS10_CPB22g00004</name>
</gene>
<evidence type="ECO:0000313" key="4">
    <source>
        <dbReference type="Proteomes" id="UP001180020"/>
    </source>
</evidence>
<evidence type="ECO:0000256" key="1">
    <source>
        <dbReference type="SAM" id="MobiDB-lite"/>
    </source>
</evidence>
<evidence type="ECO:0000313" key="3">
    <source>
        <dbReference type="EMBL" id="KAK1281662.1"/>
    </source>
</evidence>
<dbReference type="AlphaFoldDB" id="A0AAV9BZW7"/>
<keyword evidence="4" id="KW-1185">Reference proteome</keyword>
<feature type="region of interest" description="Disordered" evidence="1">
    <location>
        <begin position="365"/>
        <end position="535"/>
    </location>
</feature>
<comment type="caution">
    <text evidence="3">The sequence shown here is derived from an EMBL/GenBank/DDBJ whole genome shotgun (WGS) entry which is preliminary data.</text>
</comment>
<organism evidence="3 4">
    <name type="scientific">Acorus calamus</name>
    <name type="common">Sweet flag</name>
    <dbReference type="NCBI Taxonomy" id="4465"/>
    <lineage>
        <taxon>Eukaryota</taxon>
        <taxon>Viridiplantae</taxon>
        <taxon>Streptophyta</taxon>
        <taxon>Embryophyta</taxon>
        <taxon>Tracheophyta</taxon>
        <taxon>Spermatophyta</taxon>
        <taxon>Magnoliopsida</taxon>
        <taxon>Liliopsida</taxon>
        <taxon>Acoraceae</taxon>
        <taxon>Acorus</taxon>
    </lineage>
</organism>
<dbReference type="Proteomes" id="UP001180020">
    <property type="component" value="Unassembled WGS sequence"/>
</dbReference>
<reference evidence="3" key="2">
    <citation type="submission" date="2023-06" db="EMBL/GenBank/DDBJ databases">
        <authorList>
            <person name="Ma L."/>
            <person name="Liu K.-W."/>
            <person name="Li Z."/>
            <person name="Hsiao Y.-Y."/>
            <person name="Qi Y."/>
            <person name="Fu T."/>
            <person name="Tang G."/>
            <person name="Zhang D."/>
            <person name="Sun W.-H."/>
            <person name="Liu D.-K."/>
            <person name="Li Y."/>
            <person name="Chen G.-Z."/>
            <person name="Liu X.-D."/>
            <person name="Liao X.-Y."/>
            <person name="Jiang Y.-T."/>
            <person name="Yu X."/>
            <person name="Hao Y."/>
            <person name="Huang J."/>
            <person name="Zhao X.-W."/>
            <person name="Ke S."/>
            <person name="Chen Y.-Y."/>
            <person name="Wu W.-L."/>
            <person name="Hsu J.-L."/>
            <person name="Lin Y.-F."/>
            <person name="Huang M.-D."/>
            <person name="Li C.-Y."/>
            <person name="Huang L."/>
            <person name="Wang Z.-W."/>
            <person name="Zhao X."/>
            <person name="Zhong W.-Y."/>
            <person name="Peng D.-H."/>
            <person name="Ahmad S."/>
            <person name="Lan S."/>
            <person name="Zhang J.-S."/>
            <person name="Tsai W.-C."/>
            <person name="Van De Peer Y."/>
            <person name="Liu Z.-J."/>
        </authorList>
    </citation>
    <scope>NUCLEOTIDE SEQUENCE</scope>
    <source>
        <strain evidence="3">CP</strain>
        <tissue evidence="3">Leaves</tissue>
    </source>
</reference>
<dbReference type="PANTHER" id="PTHR31286">
    <property type="entry name" value="GLYCINE-RICH CELL WALL STRUCTURAL PROTEIN 1.8-LIKE"/>
    <property type="match status" value="1"/>
</dbReference>
<feature type="compositionally biased region" description="Polar residues" evidence="1">
    <location>
        <begin position="415"/>
        <end position="431"/>
    </location>
</feature>
<feature type="compositionally biased region" description="Polar residues" evidence="1">
    <location>
        <begin position="474"/>
        <end position="487"/>
    </location>
</feature>
<feature type="domain" description="DUF4283" evidence="2">
    <location>
        <begin position="43"/>
        <end position="123"/>
    </location>
</feature>
<protein>
    <recommendedName>
        <fullName evidence="2">DUF4283 domain-containing protein</fullName>
    </recommendedName>
</protein>
<name>A0AAV9BZW7_ACOCL</name>
<accession>A0AAV9BZW7</accession>
<dbReference type="Pfam" id="PF14111">
    <property type="entry name" value="DUF4283"/>
    <property type="match status" value="1"/>
</dbReference>
<feature type="compositionally biased region" description="Basic residues" evidence="1">
    <location>
        <begin position="508"/>
        <end position="535"/>
    </location>
</feature>
<dbReference type="PANTHER" id="PTHR31286:SF180">
    <property type="entry name" value="OS10G0362600 PROTEIN"/>
    <property type="match status" value="1"/>
</dbReference>
<dbReference type="InterPro" id="IPR040256">
    <property type="entry name" value="At4g02000-like"/>
</dbReference>
<feature type="compositionally biased region" description="Polar residues" evidence="1">
    <location>
        <begin position="392"/>
        <end position="406"/>
    </location>
</feature>
<dbReference type="EMBL" id="JAUJYO010000022">
    <property type="protein sequence ID" value="KAK1281662.1"/>
    <property type="molecule type" value="Genomic_DNA"/>
</dbReference>
<evidence type="ECO:0000259" key="2">
    <source>
        <dbReference type="Pfam" id="PF14111"/>
    </source>
</evidence>
<sequence length="535" mass="58009">MSFAQALTQQHHPSYILPEPTICNISWSVSLNVEAHQASLQRQALSLVGKFAGRRPSIKAMERYVLASWRTKLPVTIGLGPNGCFRFGFKRFDDLLEILQAAPWSLADNVLRLKRWDAQFDPKADFPTLYLIWVQLHNASFDLFSPDLLFSIGKAIGKPLRIDEYTLALKRLTYARICIELNPALELPRHIEVITSAGTQTIAVEPFPCTTPKWTLSSNPHLGPTPLDKELTSLPDSILASVTPFLDNPSSFLPSLTNHRLSFDDWERTPTPPHLSTPFLAHASTPATPTTSSILGPLPVTTPHIALLLPSFPCQSSVPAPLSSDSDHSPTLKALKTSLDSNAHSGDVHLPIALGSLDHNTLSGADSHAEGISPLTTPPSTINRSNSRDSLDTNPDSGVQRRTTLATRDGRDSLDTNPDSGVQRRTAQNIENGRYSLDTGLDSGVLQRDPVANSLDTNPPSGIATPHAIPVSLDTDTPSGDGQNQALTSTSGSSSSADPSFTIVPPKRSTKHHHPKHLKSHGTGVHTRRRAGLQH</sequence>
<proteinExistence type="predicted"/>